<evidence type="ECO:0000313" key="1">
    <source>
        <dbReference type="EMBL" id="CAG8535763.1"/>
    </source>
</evidence>
<proteinExistence type="predicted"/>
<dbReference type="Proteomes" id="UP000789759">
    <property type="component" value="Unassembled WGS sequence"/>
</dbReference>
<dbReference type="AlphaFoldDB" id="A0A9N9AMN8"/>
<organism evidence="1 2">
    <name type="scientific">Cetraspora pellucida</name>
    <dbReference type="NCBI Taxonomy" id="1433469"/>
    <lineage>
        <taxon>Eukaryota</taxon>
        <taxon>Fungi</taxon>
        <taxon>Fungi incertae sedis</taxon>
        <taxon>Mucoromycota</taxon>
        <taxon>Glomeromycotina</taxon>
        <taxon>Glomeromycetes</taxon>
        <taxon>Diversisporales</taxon>
        <taxon>Gigasporaceae</taxon>
        <taxon>Cetraspora</taxon>
    </lineage>
</organism>
<sequence length="130" mass="15300">MNDLRGLPTSNFRQISSKIDNPMDVREFVDIDTNVAFEMPSDDDIICNIRNKDDHLTKEEILELALKITDYNALKALDLIKIYLLQQPDNFIATDNDRNTVRKLKRRFYDSLLFEKSRLTLLNFFAIRTK</sequence>
<keyword evidence="2" id="KW-1185">Reference proteome</keyword>
<dbReference type="OrthoDB" id="10465991at2759"/>
<dbReference type="EMBL" id="CAJVQA010002072">
    <property type="protein sequence ID" value="CAG8535763.1"/>
    <property type="molecule type" value="Genomic_DNA"/>
</dbReference>
<name>A0A9N9AMN8_9GLOM</name>
<evidence type="ECO:0000313" key="2">
    <source>
        <dbReference type="Proteomes" id="UP000789759"/>
    </source>
</evidence>
<comment type="caution">
    <text evidence="1">The sequence shown here is derived from an EMBL/GenBank/DDBJ whole genome shotgun (WGS) entry which is preliminary data.</text>
</comment>
<accession>A0A9N9AMN8</accession>
<gene>
    <name evidence="1" type="ORF">CPELLU_LOCUS4061</name>
</gene>
<protein>
    <submittedName>
        <fullName evidence="1">10858_t:CDS:1</fullName>
    </submittedName>
</protein>
<reference evidence="1" key="1">
    <citation type="submission" date="2021-06" db="EMBL/GenBank/DDBJ databases">
        <authorList>
            <person name="Kallberg Y."/>
            <person name="Tangrot J."/>
            <person name="Rosling A."/>
        </authorList>
    </citation>
    <scope>NUCLEOTIDE SEQUENCE</scope>
    <source>
        <strain evidence="1">FL966</strain>
    </source>
</reference>